<keyword evidence="3" id="KW-1052">Target cell membrane</keyword>
<sequence length="1905" mass="214094">MSDLSSFKRSESPLLDNLNVDDEHQIPTCSTTYQEQQRSSSSCLVANSSTMPSSTSSMTIMINSKCLFNSTMSPMAATSPIIPSSLSISPSMMVTNTNQPEFNLNSPSNPTQTSPNMGRKMSKSSSLSMDRAAFLMIRIKRIFRKKKKSKCDGPAKTNGTKKTKPPMLRARTLPSIIIPLFAGSANSNRCPNNNNNYYNNQYLNNVGQECDYSINNDGGRSPDLLLSSKDGFSSNGVSPRHSVSSNSSNGSTISNTKNKLKRTGSVDSMLSHVGGSSNVDQSMTTTTATKNENDTNQSTSHKQSSSGSSWHTPNRLLKASPVFSTKSSTYYLGSEIPVPSSTVLLPPAPSSPGPITNHGSSFYGTRSGVHKIPGKRQMSIDINAMPVETLKKSDRKRWEKLSKFNFDQQALFSAVENENFERTQLVVQTTDVDLNSTNSDGFTPLDISLMLLNIPIIKYLQSCGAKESDAFSNRVAKRERHLCQLLNEAERCVHDLTNCSRQSSIGNGSLSSALLKEKERQLVFWERRHRLLQRLAKGFELFESPPPPLSVHVEVKGATSLLVHYFPPIRLQEKRNIITKYKIDWSDNSFETVLGSVEINNLASKHEYVIENLESERCYQVRIASGNCKGYSEYCYPLMNQSIPSSWRSIDRKASTFSSSDRVMEIDDLFRQIINSKQVTENELKRLSIDTEAGAALPPSSLQSQKRVRKSIKNFFGAANKFQRVMKHDIYPSTLQNDFYWLLKIACTWDDIKMFRRDMEKSQSSVAHFRTRILLAIEQMQSSLGLSDLGQLFYKPLRDSEGTVVLCTIRALSDPKQISCLSLRWLPLVKLHKRMYQQQQAAQSQQQAILQKESFSERVSDSGISLGGCEYSPRLIGNILVSTLNEMIEFHQACNTQLPRGLYVGYVKLRSSVDMMSVMVSKDHPNILPHAKIRDNPHISRTEWSALKYCLRPESVANAASGSSSSSLIHCNLSASASQLYLSTLQQQKEVIESKVDSGSTYGNYLNANSPTPSINQSDNQSVGMISPIHSNRANHLSQLFQLAINGQQSSNVLSSTNPITIQKLTFSEKLSFQQLLKFLQMLSQTAGHFLQSIGVTDGEHADAHRLYSLEVIELSSDVSLILLLPPVDEVCSMFNHSDSLNQVPNLIYLPLKIFELIHMNTYQPNFTGRYSRISAMLESDIMVAQQAQREAFSSAEVTTAKTRLNQLQEFQTQLDEYCRSMRWIMDVVAFARDRQLAAGIPLFDVQYTLNCVDKQLLDEDNDDRLFHVPAISLSTPTDHPTINIQSECNSTPSSPPAMASIPIPSDNIMGRRKSRDDSFLEEHHRMQNHFNSVHHHRFHNQYGCTHQKNGTAFPFQTDSLDSGSSEINELLPSSLLNHQSINETIPKNVSNFELLPPNTIVKNSNNSTHSLNNIDFKQRSNSNGLLSTNISNTDDIRRCVSASKLAELINTSDSTSDFSSPLSSNPISMQPRSENSNYFFRYDMEMYDNGIPIKQSTHSIDSISDISIICTGISRNSITSINKGLTDDVDSSSSQSSFNSMNRYEYENETCRPLSRATKHLNESQFDSNFIPEEEEEALEFVTTNETVDSLLDHNSSSIANKPIPKVIWTEPSIESLEQDRIGQSSSPEPVLSETDEKTSIIGDVTTTATEQSNKTTGNIESHSFNDQTTESIDHLQQSPSSSHKIFQPTIKMIKFVFKQKTKLCISHKKYHYRIKKHNRKEKEVIMSRENKKLEIINDLLTKDPGALEYNVQRQVKLCEKSNRMITIQIGYRCSHVPTGTMIKLAITDGTIVGDIICAIVSFVQRIEDQLNRFYHCGGADKIQQQRFINFTSTIKHQFIQIDDANKLKIKQNYVLLAIYSNNIKQLNWNLSIFNLHTPWNRAKLCIRRQDKLIQRQTCDNSLF</sequence>
<keyword evidence="2" id="KW-0268">Exocytosis</keyword>
<dbReference type="InterPro" id="IPR036116">
    <property type="entry name" value="FN3_sf"/>
</dbReference>
<feature type="region of interest" description="Disordered" evidence="6">
    <location>
        <begin position="225"/>
        <end position="258"/>
    </location>
</feature>
<comment type="subcellular location">
    <subcellularLocation>
        <location evidence="1">Target cell membrane</location>
    </subcellularLocation>
</comment>
<dbReference type="GO" id="GO:0061172">
    <property type="term" value="P:regulation of establishment of bipolar cell polarity"/>
    <property type="evidence" value="ECO:0007669"/>
    <property type="project" value="TreeGrafter"/>
</dbReference>
<gene>
    <name evidence="8" type="ORF">RDWZM_007881</name>
</gene>
<dbReference type="Gene3D" id="2.60.40.10">
    <property type="entry name" value="Immunoglobulins"/>
    <property type="match status" value="1"/>
</dbReference>
<dbReference type="PANTHER" id="PTHR21437:SF1">
    <property type="entry name" value="WIDE AWAKE"/>
    <property type="match status" value="1"/>
</dbReference>
<dbReference type="Pfam" id="PF00041">
    <property type="entry name" value="fn3"/>
    <property type="match status" value="1"/>
</dbReference>
<feature type="region of interest" description="Disordered" evidence="6">
    <location>
        <begin position="147"/>
        <end position="166"/>
    </location>
</feature>
<dbReference type="SUPFAM" id="SSF48403">
    <property type="entry name" value="Ankyrin repeat"/>
    <property type="match status" value="1"/>
</dbReference>
<accession>A0A9Q0M0M2</accession>
<dbReference type="CDD" id="cd00063">
    <property type="entry name" value="FN3"/>
    <property type="match status" value="1"/>
</dbReference>
<dbReference type="EMBL" id="JAPWDV010000003">
    <property type="protein sequence ID" value="KAJ6216724.1"/>
    <property type="molecule type" value="Genomic_DNA"/>
</dbReference>
<feature type="compositionally biased region" description="Polar residues" evidence="6">
    <location>
        <begin position="100"/>
        <end position="116"/>
    </location>
</feature>
<comment type="caution">
    <text evidence="8">The sequence shown here is derived from an EMBL/GenBank/DDBJ whole genome shotgun (WGS) entry which is preliminary data.</text>
</comment>
<keyword evidence="4" id="KW-0638">Presynaptic neurotoxin</keyword>
<keyword evidence="4" id="KW-0528">Neurotoxin</keyword>
<feature type="region of interest" description="Disordered" evidence="6">
    <location>
        <begin position="289"/>
        <end position="314"/>
    </location>
</feature>
<dbReference type="Proteomes" id="UP001142055">
    <property type="component" value="Chromosome 3"/>
</dbReference>
<dbReference type="GO" id="GO:0000132">
    <property type="term" value="P:establishment of mitotic spindle orientation"/>
    <property type="evidence" value="ECO:0007669"/>
    <property type="project" value="TreeGrafter"/>
</dbReference>
<dbReference type="PROSITE" id="PS50853">
    <property type="entry name" value="FN3"/>
    <property type="match status" value="1"/>
</dbReference>
<dbReference type="InterPro" id="IPR039269">
    <property type="entry name" value="ANKFN1"/>
</dbReference>
<proteinExistence type="predicted"/>
<evidence type="ECO:0000256" key="6">
    <source>
        <dbReference type="SAM" id="MobiDB-lite"/>
    </source>
</evidence>
<evidence type="ECO:0000256" key="4">
    <source>
        <dbReference type="ARBA" id="ARBA00023028"/>
    </source>
</evidence>
<feature type="region of interest" description="Disordered" evidence="6">
    <location>
        <begin position="1618"/>
        <end position="1638"/>
    </location>
</feature>
<dbReference type="SMART" id="SM00060">
    <property type="entry name" value="FN3"/>
    <property type="match status" value="1"/>
</dbReference>
<dbReference type="GO" id="GO:0044231">
    <property type="term" value="C:host cell presynaptic membrane"/>
    <property type="evidence" value="ECO:0007669"/>
    <property type="project" value="UniProtKB-KW"/>
</dbReference>
<dbReference type="InterPro" id="IPR036770">
    <property type="entry name" value="Ankyrin_rpt-contain_sf"/>
</dbReference>
<keyword evidence="5" id="KW-1053">Target membrane</keyword>
<dbReference type="SUPFAM" id="SSF49265">
    <property type="entry name" value="Fibronectin type III"/>
    <property type="match status" value="1"/>
</dbReference>
<dbReference type="GO" id="GO:0005819">
    <property type="term" value="C:spindle"/>
    <property type="evidence" value="ECO:0007669"/>
    <property type="project" value="TreeGrafter"/>
</dbReference>
<feature type="domain" description="Fibronectin type-III" evidence="7">
    <location>
        <begin position="547"/>
        <end position="646"/>
    </location>
</feature>
<dbReference type="Gene3D" id="1.25.40.20">
    <property type="entry name" value="Ankyrin repeat-containing domain"/>
    <property type="match status" value="1"/>
</dbReference>
<evidence type="ECO:0000256" key="1">
    <source>
        <dbReference type="ARBA" id="ARBA00004175"/>
    </source>
</evidence>
<feature type="compositionally biased region" description="Low complexity" evidence="6">
    <location>
        <begin position="289"/>
        <end position="309"/>
    </location>
</feature>
<dbReference type="GO" id="GO:0006887">
    <property type="term" value="P:exocytosis"/>
    <property type="evidence" value="ECO:0007669"/>
    <property type="project" value="UniProtKB-KW"/>
</dbReference>
<organism evidence="8 9">
    <name type="scientific">Blomia tropicalis</name>
    <name type="common">Mite</name>
    <dbReference type="NCBI Taxonomy" id="40697"/>
    <lineage>
        <taxon>Eukaryota</taxon>
        <taxon>Metazoa</taxon>
        <taxon>Ecdysozoa</taxon>
        <taxon>Arthropoda</taxon>
        <taxon>Chelicerata</taxon>
        <taxon>Arachnida</taxon>
        <taxon>Acari</taxon>
        <taxon>Acariformes</taxon>
        <taxon>Sarcoptiformes</taxon>
        <taxon>Astigmata</taxon>
        <taxon>Glycyphagoidea</taxon>
        <taxon>Echimyopodidae</taxon>
        <taxon>Blomia</taxon>
    </lineage>
</organism>
<evidence type="ECO:0000313" key="8">
    <source>
        <dbReference type="EMBL" id="KAJ6216724.1"/>
    </source>
</evidence>
<dbReference type="InterPro" id="IPR003961">
    <property type="entry name" value="FN3_dom"/>
</dbReference>
<dbReference type="PANTHER" id="PTHR21437">
    <property type="entry name" value="WIDE AWAKE"/>
    <property type="match status" value="1"/>
</dbReference>
<reference evidence="8" key="1">
    <citation type="submission" date="2022-12" db="EMBL/GenBank/DDBJ databases">
        <title>Genome assemblies of Blomia tropicalis.</title>
        <authorList>
            <person name="Cui Y."/>
        </authorList>
    </citation>
    <scope>NUCLEOTIDE SEQUENCE</scope>
    <source>
        <tissue evidence="8">Adult mites</tissue>
    </source>
</reference>
<keyword evidence="4" id="KW-0800">Toxin</keyword>
<dbReference type="InterPro" id="IPR013783">
    <property type="entry name" value="Ig-like_fold"/>
</dbReference>
<evidence type="ECO:0000256" key="3">
    <source>
        <dbReference type="ARBA" id="ARBA00022537"/>
    </source>
</evidence>
<dbReference type="GO" id="GO:0044218">
    <property type="term" value="C:other organism cell membrane"/>
    <property type="evidence" value="ECO:0007669"/>
    <property type="project" value="UniProtKB-KW"/>
</dbReference>
<evidence type="ECO:0000256" key="2">
    <source>
        <dbReference type="ARBA" id="ARBA00022483"/>
    </source>
</evidence>
<evidence type="ECO:0000259" key="7">
    <source>
        <dbReference type="PROSITE" id="PS50853"/>
    </source>
</evidence>
<protein>
    <recommendedName>
        <fullName evidence="7">Fibronectin type-III domain-containing protein</fullName>
    </recommendedName>
</protein>
<name>A0A9Q0M0M2_BLOTA</name>
<feature type="compositionally biased region" description="Low complexity" evidence="6">
    <location>
        <begin position="238"/>
        <end position="255"/>
    </location>
</feature>
<keyword evidence="9" id="KW-1185">Reference proteome</keyword>
<evidence type="ECO:0000313" key="9">
    <source>
        <dbReference type="Proteomes" id="UP001142055"/>
    </source>
</evidence>
<keyword evidence="5" id="KW-0472">Membrane</keyword>
<evidence type="ECO:0000256" key="5">
    <source>
        <dbReference type="ARBA" id="ARBA00023298"/>
    </source>
</evidence>
<feature type="region of interest" description="Disordered" evidence="6">
    <location>
        <begin position="100"/>
        <end position="125"/>
    </location>
</feature>